<protein>
    <submittedName>
        <fullName evidence="1">Uncharacterized protein</fullName>
    </submittedName>
</protein>
<reference evidence="1 2" key="1">
    <citation type="submission" date="2014-10" db="EMBL/GenBank/DDBJ databases">
        <title>Draft genome of the hookworm Ancylostoma caninum.</title>
        <authorList>
            <person name="Mitreva M."/>
        </authorList>
    </citation>
    <scope>NUCLEOTIDE SEQUENCE [LARGE SCALE GENOMIC DNA]</scope>
    <source>
        <strain evidence="1 2">Baltimore</strain>
    </source>
</reference>
<gene>
    <name evidence="1" type="ORF">ANCCAN_29617</name>
</gene>
<accession>A0A368EY12</accession>
<dbReference type="Proteomes" id="UP000252519">
    <property type="component" value="Unassembled WGS sequence"/>
</dbReference>
<evidence type="ECO:0000313" key="2">
    <source>
        <dbReference type="Proteomes" id="UP000252519"/>
    </source>
</evidence>
<dbReference type="AlphaFoldDB" id="A0A368EY12"/>
<organism evidence="1 2">
    <name type="scientific">Ancylostoma caninum</name>
    <name type="common">Dog hookworm</name>
    <dbReference type="NCBI Taxonomy" id="29170"/>
    <lineage>
        <taxon>Eukaryota</taxon>
        <taxon>Metazoa</taxon>
        <taxon>Ecdysozoa</taxon>
        <taxon>Nematoda</taxon>
        <taxon>Chromadorea</taxon>
        <taxon>Rhabditida</taxon>
        <taxon>Rhabditina</taxon>
        <taxon>Rhabditomorpha</taxon>
        <taxon>Strongyloidea</taxon>
        <taxon>Ancylostomatidae</taxon>
        <taxon>Ancylostomatinae</taxon>
        <taxon>Ancylostoma</taxon>
    </lineage>
</organism>
<proteinExistence type="predicted"/>
<sequence>MPPLHLTRYASPSPALLRSCSQSEDQLLKLKLLKMSLPKKIDTLSFLALYVGNIVQ</sequence>
<keyword evidence="2" id="KW-1185">Reference proteome</keyword>
<name>A0A368EY12_ANCCA</name>
<comment type="caution">
    <text evidence="1">The sequence shown here is derived from an EMBL/GenBank/DDBJ whole genome shotgun (WGS) entry which is preliminary data.</text>
</comment>
<dbReference type="EMBL" id="JOJR01017633">
    <property type="protein sequence ID" value="RCN24682.1"/>
    <property type="molecule type" value="Genomic_DNA"/>
</dbReference>
<evidence type="ECO:0000313" key="1">
    <source>
        <dbReference type="EMBL" id="RCN24682.1"/>
    </source>
</evidence>